<dbReference type="PROSITE" id="PS50819">
    <property type="entry name" value="INTEIN_ENDONUCLEASE"/>
    <property type="match status" value="1"/>
</dbReference>
<dbReference type="Pfam" id="PF17657">
    <property type="entry name" value="DNA_pol3_finger"/>
    <property type="match status" value="1"/>
</dbReference>
<dbReference type="PANTHER" id="PTHR32294">
    <property type="entry name" value="DNA POLYMERASE III SUBUNIT ALPHA"/>
    <property type="match status" value="1"/>
</dbReference>
<evidence type="ECO:0000313" key="5">
    <source>
        <dbReference type="Proteomes" id="UP000481454"/>
    </source>
</evidence>
<evidence type="ECO:0000259" key="3">
    <source>
        <dbReference type="PROSITE" id="PS50819"/>
    </source>
</evidence>
<dbReference type="InterPro" id="IPR029460">
    <property type="entry name" value="DNAPol_HHH"/>
</dbReference>
<evidence type="ECO:0000313" key="4">
    <source>
        <dbReference type="EMBL" id="NGU31187.1"/>
    </source>
</evidence>
<organism evidence="4 5">
    <name type="scientific">Clostridium perfringens</name>
    <dbReference type="NCBI Taxonomy" id="1502"/>
    <lineage>
        <taxon>Bacteria</taxon>
        <taxon>Bacillati</taxon>
        <taxon>Bacillota</taxon>
        <taxon>Clostridia</taxon>
        <taxon>Eubacteriales</taxon>
        <taxon>Clostridiaceae</taxon>
        <taxon>Clostridium</taxon>
    </lineage>
</organism>
<dbReference type="SMART" id="SM00305">
    <property type="entry name" value="HintC"/>
    <property type="match status" value="1"/>
</dbReference>
<dbReference type="PROSITE" id="PS50818">
    <property type="entry name" value="INTEIN_C_TER"/>
    <property type="match status" value="1"/>
</dbReference>
<dbReference type="GO" id="GO:0004519">
    <property type="term" value="F:endonuclease activity"/>
    <property type="evidence" value="ECO:0007669"/>
    <property type="project" value="InterPro"/>
</dbReference>
<sequence length="1023" mass="119479">MQDLDIKNDYIGIAINNNEIIPNYSEMNLPFNNKDFWWMIGRYLGDGWTEEYQRDNYNERRVIICCSKVDDSELKEIIPHLDLLGFKYRVEKTRTTYKIHINNNDLFNYLQTFGKYAHGKHLNSDVLNLPIDLLKAMLNGYLSADGHYYEDRKIYSFKTVSKELAIGMMQVINKVYKRHTNLSILPAKQEYIESRLVNSKEKYDIRFTIDTRANEKSFYENGYIWTRLHSINIKEETKEMFNLSVYDDSSYVANSMCVHNCGVLPVNSEFTKHNAKMRTPSGEIVSQFDLHHSEYVGDLKYDFLNTKTASMIQKTLEMLVEYNKIQWQGSLRNTYDKYIHPDVIDRDSEELWSQLSDGLLISAFQYDSPVGEQAIKSIKPKNFIEAMNGNNLMRLMAEEGKDQPMDIYVRNKININEWYKEMKDFGLSEKDISIVEKHLAQDYGVCSTQERMMLMSMDKNISNFNVVESNILRKGVAKKIGDKFEEAHKLFYEKGQACGTSKKLLDYIWDVQIAMQKGYGFSVIHSVEYTWILAQQLNLIKYFPSIYWNTSVLLVESGALELEEVEDSDIKAKEKTTQYGKVASAISELQQRGITISLPDINEAEKGFTPIENKNEIMFGLKGIMNVNNNMATDIINNRPYSSIEDFYQRMILTKRTVVDSNGREKQQSIVSNGAMISLIKSGAFNNISNINRKDLLEKYITMTNPPKTKLDIRESTIDKIIEMGIIPTELKDYIRLYNFNKYIKSLQFFKDEEKQSIKWYVLQGEDEEETEYITNFFMEHFEYLMQEGEDKGYIYNNEGNVCIALGTSRKYSFKKAYDELMKPFFKWYKSKECLNLLNNDSFNQLKNKFMQGGISKWEMDSMNFYYSEHELVNVDTETYGISNFTELPEEAKIVGFTYHNGMKYPKFELTRIVGTVLDRDKNKHSVALLTPTGVVTVKFYSGQFTFYDKQISIYDEEEDKKTTLEESWFKRGTKLMITGYRRGDQFAPKKYKNSIYQHTVQKILDIDENGILTLQSERVQGD</sequence>
<dbReference type="RefSeq" id="WP_164801144.1">
    <property type="nucleotide sequence ID" value="NZ_JAALLZ010000006.1"/>
</dbReference>
<dbReference type="AlphaFoldDB" id="A0AAP6WQD8"/>
<dbReference type="Gene3D" id="3.10.28.10">
    <property type="entry name" value="Homing endonucleases"/>
    <property type="match status" value="1"/>
</dbReference>
<dbReference type="NCBIfam" id="TIGR01443">
    <property type="entry name" value="intein_Cterm"/>
    <property type="match status" value="1"/>
</dbReference>
<evidence type="ECO:0000256" key="2">
    <source>
        <dbReference type="ARBA" id="ARBA00023000"/>
    </source>
</evidence>
<dbReference type="Pfam" id="PF14579">
    <property type="entry name" value="HHH_6"/>
    <property type="match status" value="1"/>
</dbReference>
<gene>
    <name evidence="4" type="ORF">G6Z34_13945</name>
</gene>
<dbReference type="Gene3D" id="1.10.150.870">
    <property type="match status" value="1"/>
</dbReference>
<protein>
    <recommendedName>
        <fullName evidence="3">DOD-type homing endonuclease domain-containing protein</fullName>
    </recommendedName>
</protein>
<dbReference type="EMBL" id="JAALLZ010000006">
    <property type="protein sequence ID" value="NGU31187.1"/>
    <property type="molecule type" value="Genomic_DNA"/>
</dbReference>
<keyword evidence="2" id="KW-0651">Protein splicing</keyword>
<name>A0AAP6WQD8_CLOPF</name>
<dbReference type="InterPro" id="IPR030934">
    <property type="entry name" value="Intein_C"/>
</dbReference>
<keyword evidence="1" id="KW-0068">Autocatalytic cleavage</keyword>
<dbReference type="InterPro" id="IPR004805">
    <property type="entry name" value="DnaE2/DnaE/PolC"/>
</dbReference>
<dbReference type="InterPro" id="IPR027434">
    <property type="entry name" value="Homing_endonucl"/>
</dbReference>
<evidence type="ECO:0000256" key="1">
    <source>
        <dbReference type="ARBA" id="ARBA00022813"/>
    </source>
</evidence>
<proteinExistence type="predicted"/>
<dbReference type="PANTHER" id="PTHR32294:SF0">
    <property type="entry name" value="DNA POLYMERASE III SUBUNIT ALPHA"/>
    <property type="match status" value="1"/>
</dbReference>
<accession>A0AAP6WQD8</accession>
<reference evidence="4 5" key="1">
    <citation type="submission" date="2020-02" db="EMBL/GenBank/DDBJ databases">
        <title>Genomic Insights into the Phylogeny and Genetic Plasticity of the Human and Animal Enteric Pathogen Clostridium perfringens.</title>
        <authorList>
            <person name="Feng Y."/>
            <person name="Hu Y."/>
        </authorList>
    </citation>
    <scope>NUCLEOTIDE SEQUENCE [LARGE SCALE GENOMIC DNA]</scope>
    <source>
        <strain evidence="4 5">CP-40</strain>
    </source>
</reference>
<dbReference type="InterPro" id="IPR036844">
    <property type="entry name" value="Hint_dom_sf"/>
</dbReference>
<comment type="caution">
    <text evidence="4">The sequence shown here is derived from an EMBL/GenBank/DDBJ whole genome shotgun (WGS) entry which is preliminary data.</text>
</comment>
<dbReference type="GO" id="GO:0008408">
    <property type="term" value="F:3'-5' exonuclease activity"/>
    <property type="evidence" value="ECO:0007669"/>
    <property type="project" value="InterPro"/>
</dbReference>
<dbReference type="InterPro" id="IPR003586">
    <property type="entry name" value="Hint_dom_C"/>
</dbReference>
<dbReference type="InterPro" id="IPR004042">
    <property type="entry name" value="Intein_endonuc_central"/>
</dbReference>
<feature type="domain" description="DOD-type homing endonuclease" evidence="3">
    <location>
        <begin position="39"/>
        <end position="184"/>
    </location>
</feature>
<dbReference type="SUPFAM" id="SSF51294">
    <property type="entry name" value="Hedgehog/intein (Hint) domain"/>
    <property type="match status" value="1"/>
</dbReference>
<dbReference type="Proteomes" id="UP000481454">
    <property type="component" value="Unassembled WGS sequence"/>
</dbReference>
<dbReference type="GO" id="GO:0006260">
    <property type="term" value="P:DNA replication"/>
    <property type="evidence" value="ECO:0007669"/>
    <property type="project" value="InterPro"/>
</dbReference>
<dbReference type="InterPro" id="IPR040982">
    <property type="entry name" value="DNA_pol3_finger"/>
</dbReference>